<keyword evidence="8" id="KW-1185">Reference proteome</keyword>
<evidence type="ECO:0000256" key="5">
    <source>
        <dbReference type="ARBA" id="ARBA00023163"/>
    </source>
</evidence>
<comment type="similarity">
    <text evidence="1">In the C-terminal section; belongs to the class-I pyridoxal-phosphate-dependent aminotransferase family.</text>
</comment>
<dbReference type="RefSeq" id="WP_379806629.1">
    <property type="nucleotide sequence ID" value="NZ_JBHUOL010000012.1"/>
</dbReference>
<evidence type="ECO:0000256" key="2">
    <source>
        <dbReference type="ARBA" id="ARBA00022898"/>
    </source>
</evidence>
<keyword evidence="5" id="KW-0804">Transcription</keyword>
<dbReference type="PANTHER" id="PTHR46577">
    <property type="entry name" value="HTH-TYPE TRANSCRIPTIONAL REGULATORY PROTEIN GABR"/>
    <property type="match status" value="1"/>
</dbReference>
<dbReference type="InterPro" id="IPR015421">
    <property type="entry name" value="PyrdxlP-dep_Trfase_major"/>
</dbReference>
<dbReference type="Proteomes" id="UP001597549">
    <property type="component" value="Unassembled WGS sequence"/>
</dbReference>
<dbReference type="InterPro" id="IPR015424">
    <property type="entry name" value="PyrdxlP-dep_Trfase"/>
</dbReference>
<keyword evidence="3" id="KW-0805">Transcription regulation</keyword>
<dbReference type="SMART" id="SM00345">
    <property type="entry name" value="HTH_GNTR"/>
    <property type="match status" value="1"/>
</dbReference>
<keyword evidence="7" id="KW-0032">Aminotransferase</keyword>
<evidence type="ECO:0000256" key="1">
    <source>
        <dbReference type="ARBA" id="ARBA00005384"/>
    </source>
</evidence>
<dbReference type="CDD" id="cd07377">
    <property type="entry name" value="WHTH_GntR"/>
    <property type="match status" value="1"/>
</dbReference>
<proteinExistence type="inferred from homology"/>
<dbReference type="PROSITE" id="PS50949">
    <property type="entry name" value="HTH_GNTR"/>
    <property type="match status" value="1"/>
</dbReference>
<dbReference type="EMBL" id="JBHUOL010000012">
    <property type="protein sequence ID" value="MFD2908782.1"/>
    <property type="molecule type" value="Genomic_DNA"/>
</dbReference>
<feature type="domain" description="HTH gntR-type" evidence="6">
    <location>
        <begin position="22"/>
        <end position="90"/>
    </location>
</feature>
<keyword evidence="7" id="KW-0808">Transferase</keyword>
<keyword evidence="4" id="KW-0238">DNA-binding</keyword>
<dbReference type="Gene3D" id="1.10.10.10">
    <property type="entry name" value="Winged helix-like DNA-binding domain superfamily/Winged helix DNA-binding domain"/>
    <property type="match status" value="1"/>
</dbReference>
<dbReference type="InterPro" id="IPR004839">
    <property type="entry name" value="Aminotransferase_I/II_large"/>
</dbReference>
<evidence type="ECO:0000313" key="8">
    <source>
        <dbReference type="Proteomes" id="UP001597549"/>
    </source>
</evidence>
<sequence>MTDSPVNSLLKELIRFEKSSATAVYIQISQQIINAIQRGYLRKSTALPGTRVFGQLLKIHRNTAVAVYDELASQGWVEILPNKGTFILLPEQKTATIKATSNPIGEINTYAKTTGFPFQTSFHLASTNEFSEAKYVINDGQPDLRLHPIHEFSKWYGASMKRKTLISKWKPTAKNTHSVFENQLCNYLNATRGFHIQPNNLISTRSTEMSLYIISQVLLRPNDLVLVGNLSHYASNMIFQQSGAQIKTIPVDEQGLDVEFIRKNFTKGSISCVYVCSNRDYPTTTTLSAERRLELLQLAKAFQFAIIEDDFDYDFQFEGSAMLPMAISDANGLVIYLGKLGQSLFPSFQTGFVVAPENLISEAKNYLQMLDRQGDLIQEQMLSELIYEGEMHRLLKKNGIIYKQRRDFLCECLTQNLKDKIQFNKASGGLALWIGFSPKISLVELAKQAEQLDLFLPKTILYQDKNTCAIRFGFGHLNKDEIEIVVQKLKEAYDLVLHNI</sequence>
<dbReference type="SUPFAM" id="SSF53383">
    <property type="entry name" value="PLP-dependent transferases"/>
    <property type="match status" value="1"/>
</dbReference>
<comment type="caution">
    <text evidence="7">The sequence shown here is derived from an EMBL/GenBank/DDBJ whole genome shotgun (WGS) entry which is preliminary data.</text>
</comment>
<accession>A0ABW5Z7U9</accession>
<evidence type="ECO:0000313" key="7">
    <source>
        <dbReference type="EMBL" id="MFD2908782.1"/>
    </source>
</evidence>
<evidence type="ECO:0000259" key="6">
    <source>
        <dbReference type="PROSITE" id="PS50949"/>
    </source>
</evidence>
<dbReference type="CDD" id="cd00609">
    <property type="entry name" value="AAT_like"/>
    <property type="match status" value="1"/>
</dbReference>
<gene>
    <name evidence="7" type="ORF">ACFSX9_08535</name>
</gene>
<dbReference type="PANTHER" id="PTHR46577:SF1">
    <property type="entry name" value="HTH-TYPE TRANSCRIPTIONAL REGULATORY PROTEIN GABR"/>
    <property type="match status" value="1"/>
</dbReference>
<organism evidence="7 8">
    <name type="scientific">Flavobacterium ardleyense</name>
    <dbReference type="NCBI Taxonomy" id="2038737"/>
    <lineage>
        <taxon>Bacteria</taxon>
        <taxon>Pseudomonadati</taxon>
        <taxon>Bacteroidota</taxon>
        <taxon>Flavobacteriia</taxon>
        <taxon>Flavobacteriales</taxon>
        <taxon>Flavobacteriaceae</taxon>
        <taxon>Flavobacterium</taxon>
    </lineage>
</organism>
<dbReference type="InterPro" id="IPR036388">
    <property type="entry name" value="WH-like_DNA-bd_sf"/>
</dbReference>
<dbReference type="InterPro" id="IPR051446">
    <property type="entry name" value="HTH_trans_reg/aminotransferase"/>
</dbReference>
<keyword evidence="2" id="KW-0663">Pyridoxal phosphate</keyword>
<dbReference type="InterPro" id="IPR000524">
    <property type="entry name" value="Tscrpt_reg_HTH_GntR"/>
</dbReference>
<dbReference type="GO" id="GO:0008483">
    <property type="term" value="F:transaminase activity"/>
    <property type="evidence" value="ECO:0007669"/>
    <property type="project" value="UniProtKB-KW"/>
</dbReference>
<dbReference type="Gene3D" id="3.40.640.10">
    <property type="entry name" value="Type I PLP-dependent aspartate aminotransferase-like (Major domain)"/>
    <property type="match status" value="1"/>
</dbReference>
<dbReference type="InterPro" id="IPR036390">
    <property type="entry name" value="WH_DNA-bd_sf"/>
</dbReference>
<name>A0ABW5Z7U9_9FLAO</name>
<evidence type="ECO:0000256" key="3">
    <source>
        <dbReference type="ARBA" id="ARBA00023015"/>
    </source>
</evidence>
<reference evidence="8" key="1">
    <citation type="journal article" date="2019" name="Int. J. Syst. Evol. Microbiol.">
        <title>The Global Catalogue of Microorganisms (GCM) 10K type strain sequencing project: providing services to taxonomists for standard genome sequencing and annotation.</title>
        <authorList>
            <consortium name="The Broad Institute Genomics Platform"/>
            <consortium name="The Broad Institute Genome Sequencing Center for Infectious Disease"/>
            <person name="Wu L."/>
            <person name="Ma J."/>
        </authorList>
    </citation>
    <scope>NUCLEOTIDE SEQUENCE [LARGE SCALE GENOMIC DNA]</scope>
    <source>
        <strain evidence="8">KCTC 52644</strain>
    </source>
</reference>
<dbReference type="SUPFAM" id="SSF46785">
    <property type="entry name" value="Winged helix' DNA-binding domain"/>
    <property type="match status" value="1"/>
</dbReference>
<protein>
    <submittedName>
        <fullName evidence="7">PLP-dependent aminotransferase family protein</fullName>
    </submittedName>
</protein>
<dbReference type="Pfam" id="PF00155">
    <property type="entry name" value="Aminotran_1_2"/>
    <property type="match status" value="1"/>
</dbReference>
<dbReference type="Pfam" id="PF00392">
    <property type="entry name" value="GntR"/>
    <property type="match status" value="1"/>
</dbReference>
<evidence type="ECO:0000256" key="4">
    <source>
        <dbReference type="ARBA" id="ARBA00023125"/>
    </source>
</evidence>